<evidence type="ECO:0000313" key="4">
    <source>
        <dbReference type="Proteomes" id="UP001371218"/>
    </source>
</evidence>
<gene>
    <name evidence="3" type="primary">bamD</name>
    <name evidence="3" type="ORF">AACH06_05075</name>
</gene>
<proteinExistence type="predicted"/>
<dbReference type="InterPro" id="IPR039565">
    <property type="entry name" value="BamD-like"/>
</dbReference>
<sequence>MTHISTTGAFRPARWTSLVALAFVATGAQGQVMEDVELRRDGADAVVVVRFNVPVQFRRAVSSRSNDLVQIVYDVVPSRTKPNFIDGERRSIGGDGIPRLTITEDGGNGELDRRLVIRFAPPTKFKVKGGSDRRSIEVVLDGLGEVAFGAATRPEAAAKPLASALASPAVASPASLDAQVEQRATELMAQARDALVKGQAALAVESLNEALNLPPNSQTRQAQALIAQSRLAAGDVDGARRELEVFLKLYPEGPDADQARMALAGLPSSGSAPGVAGGTTPATAERPRETTTLIGAVSQYYYGGNSKTRTQLKDTPLDGQIPVVISDETLAAVDQKQLLSSVDLNWRMKDDDRDLRFVFRDNFTSDFMPDRPDENKLTALYVDWKETRPGLSMRLGRQSGLGGGVLGRFDGGLLGWSFLPKWKLNLVAGQPTDKLLDTQRRFYGTSIDAEGLLPGLGGSLYAIQQTIDGEVDRRAIGADLRFFQPGVSVFSQYEYDTTLKGSNIASVQGTWTTEDNTVVNVLYDRRATPMLMLGNALFFPADPNATSQPRRLTDLLAAGSTLDLLRQQVLATTAYATQGLLGITSPLNPHWQLGADLRLTNVGAIAPVPGILPQGIPATGDIWTASLQAIGTNLYSERDTHVFNLTAVKGPDYDGWLASYNHLSVLAERWQVEPSLRWYQQSGPNGVRTSRGSPGLRVTWRGGPKWVLESDMNFEFSHTRSAQQNENSTRLYYSLGYRLDF</sequence>
<dbReference type="EMBL" id="JBBUTG010000002">
    <property type="protein sequence ID" value="MEK8030188.1"/>
    <property type="molecule type" value="Genomic_DNA"/>
</dbReference>
<dbReference type="Pfam" id="PF13525">
    <property type="entry name" value="YfiO"/>
    <property type="match status" value="1"/>
</dbReference>
<dbReference type="SUPFAM" id="SSF48452">
    <property type="entry name" value="TPR-like"/>
    <property type="match status" value="1"/>
</dbReference>
<evidence type="ECO:0000313" key="3">
    <source>
        <dbReference type="EMBL" id="MEK8030188.1"/>
    </source>
</evidence>
<dbReference type="InterPro" id="IPR011990">
    <property type="entry name" value="TPR-like_helical_dom_sf"/>
</dbReference>
<keyword evidence="1" id="KW-0732">Signal</keyword>
<keyword evidence="4" id="KW-1185">Reference proteome</keyword>
<evidence type="ECO:0000259" key="2">
    <source>
        <dbReference type="Pfam" id="PF13525"/>
    </source>
</evidence>
<dbReference type="Gene3D" id="1.25.40.10">
    <property type="entry name" value="Tetratricopeptide repeat domain"/>
    <property type="match status" value="1"/>
</dbReference>
<accession>A0ABU9BJQ0</accession>
<feature type="domain" description="Outer membrane lipoprotein BamD-like" evidence="2">
    <location>
        <begin position="182"/>
        <end position="270"/>
    </location>
</feature>
<evidence type="ECO:0000256" key="1">
    <source>
        <dbReference type="ARBA" id="ARBA00022729"/>
    </source>
</evidence>
<name>A0ABU9BJQ0_9BURK</name>
<dbReference type="RefSeq" id="WP_341424537.1">
    <property type="nucleotide sequence ID" value="NZ_JBBUTG010000002.1"/>
</dbReference>
<dbReference type="Proteomes" id="UP001371218">
    <property type="component" value="Unassembled WGS sequence"/>
</dbReference>
<organism evidence="3 4">
    <name type="scientific">Ideonella lacteola</name>
    <dbReference type="NCBI Taxonomy" id="2984193"/>
    <lineage>
        <taxon>Bacteria</taxon>
        <taxon>Pseudomonadati</taxon>
        <taxon>Pseudomonadota</taxon>
        <taxon>Betaproteobacteria</taxon>
        <taxon>Burkholderiales</taxon>
        <taxon>Sphaerotilaceae</taxon>
        <taxon>Ideonella</taxon>
    </lineage>
</organism>
<reference evidence="3 4" key="1">
    <citation type="submission" date="2024-04" db="EMBL/GenBank/DDBJ databases">
        <title>Novel species of the genus Ideonella isolated from streams.</title>
        <authorList>
            <person name="Lu H."/>
        </authorList>
    </citation>
    <scope>NUCLEOTIDE SEQUENCE [LARGE SCALE GENOMIC DNA]</scope>
    <source>
        <strain evidence="3 4">DXS29W</strain>
    </source>
</reference>
<comment type="caution">
    <text evidence="3">The sequence shown here is derived from an EMBL/GenBank/DDBJ whole genome shotgun (WGS) entry which is preliminary data.</text>
</comment>
<protein>
    <submittedName>
        <fullName evidence="3">Outer membrane protein assembly factor BamD</fullName>
    </submittedName>
</protein>